<proteinExistence type="predicted"/>
<evidence type="ECO:0000256" key="5">
    <source>
        <dbReference type="SAM" id="Phobius"/>
    </source>
</evidence>
<feature type="transmembrane region" description="Helical" evidence="5">
    <location>
        <begin position="29"/>
        <end position="53"/>
    </location>
</feature>
<keyword evidence="2 5" id="KW-0812">Transmembrane</keyword>
<evidence type="ECO:0000313" key="6">
    <source>
        <dbReference type="EMBL" id="MDC0672660.1"/>
    </source>
</evidence>
<protein>
    <recommendedName>
        <fullName evidence="8">ABC-transporter type IV</fullName>
    </recommendedName>
</protein>
<evidence type="ECO:0008006" key="8">
    <source>
        <dbReference type="Google" id="ProtNLM"/>
    </source>
</evidence>
<dbReference type="EMBL" id="JAQNDN010000019">
    <property type="protein sequence ID" value="MDC0672660.1"/>
    <property type="molecule type" value="Genomic_DNA"/>
</dbReference>
<sequence>MGTWPWSLASAEDRVISGTTSTEVAMAHVLVYGAVGWCAEILWTAICSLFTGVRGDLGDDKGPTRLNREQRLRLLGHTYLWMFPVYGLGGLLFERLHDAIRSWPWLGRGALWTVLIFAVEYVAGALICRLTGRCPWDYSYSRYHLHGLIRFDYAPLWFVFGLVLERVHDAVAAM</sequence>
<evidence type="ECO:0000256" key="3">
    <source>
        <dbReference type="ARBA" id="ARBA00022989"/>
    </source>
</evidence>
<gene>
    <name evidence="6" type="ORF">POL58_33220</name>
</gene>
<keyword evidence="3 5" id="KW-1133">Transmembrane helix</keyword>
<evidence type="ECO:0000313" key="7">
    <source>
        <dbReference type="Proteomes" id="UP001217838"/>
    </source>
</evidence>
<comment type="caution">
    <text evidence="6">The sequence shown here is derived from an EMBL/GenBank/DDBJ whole genome shotgun (WGS) entry which is preliminary data.</text>
</comment>
<reference evidence="6 7" key="1">
    <citation type="submission" date="2022-11" db="EMBL/GenBank/DDBJ databases">
        <title>Minimal conservation of predation-associated metabolite biosynthetic gene clusters underscores biosynthetic potential of Myxococcota including descriptions for ten novel species: Archangium lansinium sp. nov., Myxococcus landrumus sp. nov., Nannocystis bai.</title>
        <authorList>
            <person name="Ahearne A."/>
            <person name="Stevens C."/>
            <person name="Dowd S."/>
        </authorList>
    </citation>
    <scope>NUCLEOTIDE SEQUENCE [LARGE SCALE GENOMIC DNA]</scope>
    <source>
        <strain evidence="6 7">NCELM</strain>
    </source>
</reference>
<organism evidence="6 7">
    <name type="scientific">Nannocystis radixulma</name>
    <dbReference type="NCBI Taxonomy" id="2995305"/>
    <lineage>
        <taxon>Bacteria</taxon>
        <taxon>Pseudomonadati</taxon>
        <taxon>Myxococcota</taxon>
        <taxon>Polyangia</taxon>
        <taxon>Nannocystales</taxon>
        <taxon>Nannocystaceae</taxon>
        <taxon>Nannocystis</taxon>
    </lineage>
</organism>
<dbReference type="PANTHER" id="PTHR31746:SF2">
    <property type="entry name" value="TRANSMEMBRANE PROTEIN 229A"/>
    <property type="match status" value="1"/>
</dbReference>
<feature type="transmembrane region" description="Helical" evidence="5">
    <location>
        <begin position="74"/>
        <end position="93"/>
    </location>
</feature>
<evidence type="ECO:0000256" key="2">
    <source>
        <dbReference type="ARBA" id="ARBA00022692"/>
    </source>
</evidence>
<name>A0ABT5BEU0_9BACT</name>
<keyword evidence="4 5" id="KW-0472">Membrane</keyword>
<keyword evidence="7" id="KW-1185">Reference proteome</keyword>
<dbReference type="Pfam" id="PF06541">
    <property type="entry name" value="ABC_trans_CmpB"/>
    <property type="match status" value="1"/>
</dbReference>
<feature type="transmembrane region" description="Helical" evidence="5">
    <location>
        <begin position="105"/>
        <end position="128"/>
    </location>
</feature>
<dbReference type="Proteomes" id="UP001217838">
    <property type="component" value="Unassembled WGS sequence"/>
</dbReference>
<dbReference type="InterPro" id="IPR010540">
    <property type="entry name" value="CmpB_TMEM229"/>
</dbReference>
<dbReference type="RefSeq" id="WP_272004603.1">
    <property type="nucleotide sequence ID" value="NZ_JAQNDN010000019.1"/>
</dbReference>
<evidence type="ECO:0000256" key="4">
    <source>
        <dbReference type="ARBA" id="ARBA00023136"/>
    </source>
</evidence>
<dbReference type="PANTHER" id="PTHR31746">
    <property type="entry name" value="TRANSMEMBRANE PROTEIN 229 FAMILY MEMBER"/>
    <property type="match status" value="1"/>
</dbReference>
<accession>A0ABT5BEU0</accession>
<evidence type="ECO:0000256" key="1">
    <source>
        <dbReference type="ARBA" id="ARBA00004141"/>
    </source>
</evidence>
<comment type="subcellular location">
    <subcellularLocation>
        <location evidence="1">Membrane</location>
        <topology evidence="1">Multi-pass membrane protein</topology>
    </subcellularLocation>
</comment>